<name>A0A0A9GE89_ARUDO</name>
<proteinExistence type="predicted"/>
<protein>
    <submittedName>
        <fullName evidence="1">Uncharacterized protein</fullName>
    </submittedName>
</protein>
<dbReference type="EMBL" id="GBRH01178923">
    <property type="protein sequence ID" value="JAE18973.1"/>
    <property type="molecule type" value="Transcribed_RNA"/>
</dbReference>
<accession>A0A0A9GE89</accession>
<reference evidence="1" key="1">
    <citation type="submission" date="2014-09" db="EMBL/GenBank/DDBJ databases">
        <authorList>
            <person name="Magalhaes I.L.F."/>
            <person name="Oliveira U."/>
            <person name="Santos F.R."/>
            <person name="Vidigal T.H.D.A."/>
            <person name="Brescovit A.D."/>
            <person name="Santos A.J."/>
        </authorList>
    </citation>
    <scope>NUCLEOTIDE SEQUENCE</scope>
    <source>
        <tissue evidence="1">Shoot tissue taken approximately 20 cm above the soil surface</tissue>
    </source>
</reference>
<dbReference type="AlphaFoldDB" id="A0A0A9GE89"/>
<sequence>MVLLSEDAIANRWQGCTCTQINIWPIALAISITTLKNPAT</sequence>
<evidence type="ECO:0000313" key="1">
    <source>
        <dbReference type="EMBL" id="JAE18973.1"/>
    </source>
</evidence>
<reference evidence="1" key="2">
    <citation type="journal article" date="2015" name="Data Brief">
        <title>Shoot transcriptome of the giant reed, Arundo donax.</title>
        <authorList>
            <person name="Barrero R.A."/>
            <person name="Guerrero F.D."/>
            <person name="Moolhuijzen P."/>
            <person name="Goolsby J.A."/>
            <person name="Tidwell J."/>
            <person name="Bellgard S.E."/>
            <person name="Bellgard M.I."/>
        </authorList>
    </citation>
    <scope>NUCLEOTIDE SEQUENCE</scope>
    <source>
        <tissue evidence="1">Shoot tissue taken approximately 20 cm above the soil surface</tissue>
    </source>
</reference>
<organism evidence="1">
    <name type="scientific">Arundo donax</name>
    <name type="common">Giant reed</name>
    <name type="synonym">Donax arundinaceus</name>
    <dbReference type="NCBI Taxonomy" id="35708"/>
    <lineage>
        <taxon>Eukaryota</taxon>
        <taxon>Viridiplantae</taxon>
        <taxon>Streptophyta</taxon>
        <taxon>Embryophyta</taxon>
        <taxon>Tracheophyta</taxon>
        <taxon>Spermatophyta</taxon>
        <taxon>Magnoliopsida</taxon>
        <taxon>Liliopsida</taxon>
        <taxon>Poales</taxon>
        <taxon>Poaceae</taxon>
        <taxon>PACMAD clade</taxon>
        <taxon>Arundinoideae</taxon>
        <taxon>Arundineae</taxon>
        <taxon>Arundo</taxon>
    </lineage>
</organism>